<dbReference type="GO" id="GO:0016740">
    <property type="term" value="F:transferase activity"/>
    <property type="evidence" value="ECO:0007669"/>
    <property type="project" value="UniProtKB-KW"/>
</dbReference>
<keyword evidence="2" id="KW-0808">Transferase</keyword>
<comment type="caution">
    <text evidence="7">The sequence shown here is derived from an EMBL/GenBank/DDBJ whole genome shotgun (WGS) entry which is preliminary data.</text>
</comment>
<feature type="region of interest" description="Disordered" evidence="5">
    <location>
        <begin position="841"/>
        <end position="877"/>
    </location>
</feature>
<evidence type="ECO:0000256" key="3">
    <source>
        <dbReference type="ARBA" id="ARBA00022801"/>
    </source>
</evidence>
<keyword evidence="4" id="KW-0865">Zymogen</keyword>
<keyword evidence="6" id="KW-0732">Signal</keyword>
<feature type="compositionally biased region" description="Low complexity" evidence="5">
    <location>
        <begin position="848"/>
        <end position="860"/>
    </location>
</feature>
<dbReference type="Gene3D" id="1.10.246.130">
    <property type="match status" value="1"/>
</dbReference>
<dbReference type="Proteomes" id="UP000469185">
    <property type="component" value="Unassembled WGS sequence"/>
</dbReference>
<evidence type="ECO:0000256" key="2">
    <source>
        <dbReference type="ARBA" id="ARBA00022679"/>
    </source>
</evidence>
<dbReference type="InterPro" id="IPR043138">
    <property type="entry name" value="GGT_lsub"/>
</dbReference>
<reference evidence="7 8" key="1">
    <citation type="submission" date="2020-02" db="EMBL/GenBank/DDBJ databases">
        <authorList>
            <person name="Li X.-J."/>
            <person name="Feng X.-M."/>
        </authorList>
    </citation>
    <scope>NUCLEOTIDE SEQUENCE [LARGE SCALE GENOMIC DNA]</scope>
    <source>
        <strain evidence="7 8">CGMCC 4.7225</strain>
    </source>
</reference>
<keyword evidence="3" id="KW-0378">Hydrolase</keyword>
<dbReference type="InterPro" id="IPR043137">
    <property type="entry name" value="GGT_ssub_C"/>
</dbReference>
<protein>
    <recommendedName>
        <fullName evidence="9">Gamma-glutamyltransferase</fullName>
    </recommendedName>
</protein>
<comment type="similarity">
    <text evidence="1">Belongs to the gamma-glutamyltransferase family.</text>
</comment>
<dbReference type="PRINTS" id="PR01210">
    <property type="entry name" value="GGTRANSPTASE"/>
</dbReference>
<dbReference type="AlphaFoldDB" id="A0A6N9YNJ4"/>
<evidence type="ECO:0000313" key="8">
    <source>
        <dbReference type="Proteomes" id="UP000469185"/>
    </source>
</evidence>
<dbReference type="GO" id="GO:0016787">
    <property type="term" value="F:hydrolase activity"/>
    <property type="evidence" value="ECO:0007669"/>
    <property type="project" value="UniProtKB-KW"/>
</dbReference>
<keyword evidence="8" id="KW-1185">Reference proteome</keyword>
<dbReference type="Pfam" id="PF01019">
    <property type="entry name" value="G_glu_transpept"/>
    <property type="match status" value="2"/>
</dbReference>
<evidence type="ECO:0000256" key="6">
    <source>
        <dbReference type="SAM" id="SignalP"/>
    </source>
</evidence>
<name>A0A6N9YNJ4_9ACTN</name>
<gene>
    <name evidence="7" type="ORF">G1H11_14625</name>
</gene>
<sequence>MRRNRPLTFAPLSLLPAGALLATSFIAAVPSAADPPPYPQSPTATGYGGAAATEHPLATQAAMDALDAGGNAIDAAITASAVQSVVRPFSGGIGGGGYLHIYLEDTDEFVVIDHRSAGAASFDENALVDPLTGEDYDEEVRTNSGPAFGVPGVVKAWEEAIADYGSGVLTFEDILQPAIDVAASGFIADENYIREVSENADRFCIFPATAAIYLDSGCAVPAVGSLVTNADLAATLELIADHGSTVFYDGEIADAVVDTINDPETVPTPPFDVLEGDLALTDFTGYQTYQYQPVSVDYRGYQVYGAPPSSSGGTTVGQALKILEGYDLAAAAPEEALHYYLEASRHAFADQGAYLGDPTTYSGTIPVDGLLSDNYAEQVRQRITENGVQRVINPADPWPFDADPNHPVAILPAAGGNALNTDFSGLANGSSWAADDAFTTTNSAGTASSVEIQGETGEIHLDPGQYSYARADSSMTPTANSELLVRFKIDDFGGDRRLRFWLRSDEWNNSTSPHNGYAVEINSADDTVRFIRTRDGNAVHGLASFPHVRSTDWQWLRFSVDGDQLTMRIWPDDEPEPRQEWTGELTDTSVSGSGSLLVAGIELSGASSGGGFSVDDVRVTELDPAAIREPFAGVADDSTWDSTGLFSTQFGNGASNPGVGAAIDVQDEVGRLSLDTSRYSYARAQSLTPELLDSELLVKVNVRDLGDDRRLRLWLRGDEWNTLVAPNYGYGIEIRSTTDPAVDNVRLLRVRHGNSPYTLTSTRRDLSTGALWLRFRVNGNGISARVWDDGDPEPLDWTFQRTDLEVTEPGSLMIGGIESTGSGSGGEFLLEDLTLFDHDAIRDSHPPAASSQTSGTTAGTTAGGTSVGDDPDAEDASHSTIHLTVTDADGNVVAYTHTLSAIGGNGMVVPGYGFLLNNELSGRTPTNAPVGHPNGPRGGMRPVSTQAPTIVMHNGEPVMALGSPGGGTIVTTVLQVLINTLDLGMSLPDAVAAPRLSQRNHSALGQTLVEPEFTLEPEYQALRERGHDFFVTGLSYGIGAVNAVAFLPDGRVQAVSEPMRRGGGSAMVETPSP</sequence>
<evidence type="ECO:0000256" key="1">
    <source>
        <dbReference type="ARBA" id="ARBA00009381"/>
    </source>
</evidence>
<evidence type="ECO:0000313" key="7">
    <source>
        <dbReference type="EMBL" id="NED96542.1"/>
    </source>
</evidence>
<dbReference type="InterPro" id="IPR029055">
    <property type="entry name" value="Ntn_hydrolases_N"/>
</dbReference>
<dbReference type="PANTHER" id="PTHR43199">
    <property type="entry name" value="GLUTATHIONE HYDROLASE"/>
    <property type="match status" value="1"/>
</dbReference>
<dbReference type="InterPro" id="IPR051792">
    <property type="entry name" value="GGT_bact"/>
</dbReference>
<accession>A0A6N9YNJ4</accession>
<dbReference type="RefSeq" id="WP_163819326.1">
    <property type="nucleotide sequence ID" value="NZ_JAAGOB010000007.1"/>
</dbReference>
<dbReference type="Gene3D" id="2.60.120.560">
    <property type="entry name" value="Exo-inulinase, domain 1"/>
    <property type="match status" value="1"/>
</dbReference>
<evidence type="ECO:0008006" key="9">
    <source>
        <dbReference type="Google" id="ProtNLM"/>
    </source>
</evidence>
<dbReference type="SUPFAM" id="SSF56235">
    <property type="entry name" value="N-terminal nucleophile aminohydrolases (Ntn hydrolases)"/>
    <property type="match status" value="2"/>
</dbReference>
<evidence type="ECO:0000256" key="5">
    <source>
        <dbReference type="SAM" id="MobiDB-lite"/>
    </source>
</evidence>
<dbReference type="Gene3D" id="3.60.20.40">
    <property type="match status" value="1"/>
</dbReference>
<proteinExistence type="inferred from homology"/>
<dbReference type="PANTHER" id="PTHR43199:SF1">
    <property type="entry name" value="GLUTATHIONE HYDROLASE PROENZYME"/>
    <property type="match status" value="1"/>
</dbReference>
<organism evidence="7 8">
    <name type="scientific">Phytoactinopolyspora alkaliphila</name>
    <dbReference type="NCBI Taxonomy" id="1783498"/>
    <lineage>
        <taxon>Bacteria</taxon>
        <taxon>Bacillati</taxon>
        <taxon>Actinomycetota</taxon>
        <taxon>Actinomycetes</taxon>
        <taxon>Jiangellales</taxon>
        <taxon>Jiangellaceae</taxon>
        <taxon>Phytoactinopolyspora</taxon>
    </lineage>
</organism>
<dbReference type="EMBL" id="JAAGOB010000007">
    <property type="protein sequence ID" value="NED96542.1"/>
    <property type="molecule type" value="Genomic_DNA"/>
</dbReference>
<feature type="signal peptide" evidence="6">
    <location>
        <begin position="1"/>
        <end position="27"/>
    </location>
</feature>
<evidence type="ECO:0000256" key="4">
    <source>
        <dbReference type="ARBA" id="ARBA00023145"/>
    </source>
</evidence>
<feature type="chain" id="PRO_5039035642" description="Gamma-glutamyltransferase" evidence="6">
    <location>
        <begin position="28"/>
        <end position="1073"/>
    </location>
</feature>